<comment type="caution">
    <text evidence="7">The sequence shown here is derived from an EMBL/GenBank/DDBJ whole genome shotgun (WGS) entry which is preliminary data.</text>
</comment>
<keyword evidence="2" id="KW-0235">DNA replication</keyword>
<dbReference type="SMART" id="SM00382">
    <property type="entry name" value="AAA"/>
    <property type="match status" value="1"/>
</dbReference>
<dbReference type="Proteomes" id="UP000238350">
    <property type="component" value="Unassembled WGS sequence"/>
</dbReference>
<dbReference type="Gene3D" id="3.40.50.300">
    <property type="entry name" value="P-loop containing nucleotide triphosphate hydrolases"/>
    <property type="match status" value="1"/>
</dbReference>
<dbReference type="Pfam" id="PF16193">
    <property type="entry name" value="AAA_assoc_2"/>
    <property type="match status" value="1"/>
</dbReference>
<keyword evidence="8" id="KW-1185">Reference proteome</keyword>
<dbReference type="GO" id="GO:0016887">
    <property type="term" value="F:ATP hydrolysis activity"/>
    <property type="evidence" value="ECO:0007669"/>
    <property type="project" value="InterPro"/>
</dbReference>
<keyword evidence="4" id="KW-0067">ATP-binding</keyword>
<dbReference type="InterPro" id="IPR003593">
    <property type="entry name" value="AAA+_ATPase"/>
</dbReference>
<evidence type="ECO:0000256" key="1">
    <source>
        <dbReference type="ARBA" id="ARBA00008959"/>
    </source>
</evidence>
<protein>
    <submittedName>
        <fullName evidence="7">ATPase WRNIP1 C26H5.02c</fullName>
    </submittedName>
</protein>
<feature type="compositionally biased region" description="Low complexity" evidence="5">
    <location>
        <begin position="38"/>
        <end position="57"/>
    </location>
</feature>
<dbReference type="InterPro" id="IPR003959">
    <property type="entry name" value="ATPase_AAA_core"/>
</dbReference>
<accession>A0A2T0FMU1</accession>
<dbReference type="OrthoDB" id="10265467at2759"/>
<dbReference type="EMBL" id="NDIQ01000022">
    <property type="protein sequence ID" value="PRT56304.1"/>
    <property type="molecule type" value="Genomic_DNA"/>
</dbReference>
<dbReference type="GeneID" id="36517672"/>
<dbReference type="Gene3D" id="1.10.8.60">
    <property type="match status" value="1"/>
</dbReference>
<dbReference type="Gene3D" id="1.10.3710.10">
    <property type="entry name" value="DNA polymerase III clamp loader subunits, C-terminal domain"/>
    <property type="match status" value="1"/>
</dbReference>
<dbReference type="GO" id="GO:0008047">
    <property type="term" value="F:enzyme activator activity"/>
    <property type="evidence" value="ECO:0007669"/>
    <property type="project" value="TreeGrafter"/>
</dbReference>
<comment type="similarity">
    <text evidence="1">Belongs to the AAA ATPase family. RarA/MGS1/WRNIP1 subfamily.</text>
</comment>
<organism evidence="7 8">
    <name type="scientific">Wickerhamiella sorbophila</name>
    <dbReference type="NCBI Taxonomy" id="45607"/>
    <lineage>
        <taxon>Eukaryota</taxon>
        <taxon>Fungi</taxon>
        <taxon>Dikarya</taxon>
        <taxon>Ascomycota</taxon>
        <taxon>Saccharomycotina</taxon>
        <taxon>Dipodascomycetes</taxon>
        <taxon>Dipodascales</taxon>
        <taxon>Trichomonascaceae</taxon>
        <taxon>Wickerhamiella</taxon>
    </lineage>
</organism>
<evidence type="ECO:0000313" key="7">
    <source>
        <dbReference type="EMBL" id="PRT56304.1"/>
    </source>
</evidence>
<dbReference type="RefSeq" id="XP_024666249.1">
    <property type="nucleotide sequence ID" value="XM_024810481.1"/>
</dbReference>
<dbReference type="FunFam" id="3.40.50.300:FF:000137">
    <property type="entry name" value="Replication-associated recombination protein A"/>
    <property type="match status" value="1"/>
</dbReference>
<dbReference type="CDD" id="cd00009">
    <property type="entry name" value="AAA"/>
    <property type="match status" value="1"/>
</dbReference>
<dbReference type="GO" id="GO:0000731">
    <property type="term" value="P:DNA synthesis involved in DNA repair"/>
    <property type="evidence" value="ECO:0007669"/>
    <property type="project" value="TreeGrafter"/>
</dbReference>
<sequence length="457" mass="50415">MSVECPICGIKTSEAVVNLHLDRGCPETKKAKKEERLSQSSSQSESVEVVSASQPAPKSTRSEPLAERMRPKELSEYVGQTHLLGSQGVLTQLLLMDRLPSLILWGPSGVGKTTFARLLAQVTKARFIELSATNASVNDVKRVVAEAQNDQKLLKRKTILFLDEVHRFNRTQQDSLLPGIEKGDIILVGATTENPSFKLQGALLSRCRVFILEPLTHGNIVTLLERAIKEENIPVETQVINYIAESAGGDARAALSMLEVVLALPDKTMAAVKPALRHAMLYDQKGDMHYDLISAFHKSVRGSDADAALYYLGRMLEAGEDPLYVARRMVRIASEDIGTADDTCLPFAVSAFTAAQQLGMPEADVILAHCAVKLARAVKSVDVYKAYKKLAAQLHSDPQMAAASVPIHLRNAPTKLMEDIGYGKEYKYNPDYEGNVNQEYLPEQLPERKWLVRQHSQ</sequence>
<dbReference type="SUPFAM" id="SSF48019">
    <property type="entry name" value="post-AAA+ oligomerization domain-like"/>
    <property type="match status" value="1"/>
</dbReference>
<evidence type="ECO:0000256" key="3">
    <source>
        <dbReference type="ARBA" id="ARBA00022741"/>
    </source>
</evidence>
<dbReference type="GO" id="GO:0005524">
    <property type="term" value="F:ATP binding"/>
    <property type="evidence" value="ECO:0007669"/>
    <property type="project" value="UniProtKB-KW"/>
</dbReference>
<dbReference type="PANTHER" id="PTHR13779:SF7">
    <property type="entry name" value="ATPASE WRNIP1"/>
    <property type="match status" value="1"/>
</dbReference>
<evidence type="ECO:0000256" key="4">
    <source>
        <dbReference type="ARBA" id="ARBA00022840"/>
    </source>
</evidence>
<dbReference type="PANTHER" id="PTHR13779">
    <property type="entry name" value="WERNER HELICASE-INTERACTING PROTEIN 1 FAMILY MEMBER"/>
    <property type="match status" value="1"/>
</dbReference>
<dbReference type="Pfam" id="PF12002">
    <property type="entry name" value="MgsA_C"/>
    <property type="match status" value="1"/>
</dbReference>
<feature type="region of interest" description="Disordered" evidence="5">
    <location>
        <begin position="25"/>
        <end position="70"/>
    </location>
</feature>
<dbReference type="Pfam" id="PF00004">
    <property type="entry name" value="AAA"/>
    <property type="match status" value="1"/>
</dbReference>
<dbReference type="Gene3D" id="1.20.272.10">
    <property type="match status" value="1"/>
</dbReference>
<dbReference type="CDD" id="cd18139">
    <property type="entry name" value="HLD_clamp_RarA"/>
    <property type="match status" value="1"/>
</dbReference>
<gene>
    <name evidence="7" type="ORF">B9G98_03924</name>
</gene>
<dbReference type="InterPro" id="IPR027417">
    <property type="entry name" value="P-loop_NTPase"/>
</dbReference>
<dbReference type="InterPro" id="IPR051314">
    <property type="entry name" value="AAA_ATPase_RarA/MGS1/WRNIP1"/>
</dbReference>
<dbReference type="FunFam" id="1.20.272.10:FF:000001">
    <property type="entry name" value="Putative AAA family ATPase"/>
    <property type="match status" value="1"/>
</dbReference>
<evidence type="ECO:0000256" key="2">
    <source>
        <dbReference type="ARBA" id="ARBA00022705"/>
    </source>
</evidence>
<keyword evidence="3" id="KW-0547">Nucleotide-binding</keyword>
<dbReference type="GO" id="GO:0006271">
    <property type="term" value="P:DNA strand elongation involved in DNA replication"/>
    <property type="evidence" value="ECO:0007669"/>
    <property type="project" value="UniProtKB-ARBA"/>
</dbReference>
<dbReference type="GO" id="GO:0005634">
    <property type="term" value="C:nucleus"/>
    <property type="evidence" value="ECO:0007669"/>
    <property type="project" value="TreeGrafter"/>
</dbReference>
<dbReference type="InterPro" id="IPR008921">
    <property type="entry name" value="DNA_pol3_clamp-load_cplx_C"/>
</dbReference>
<dbReference type="InterPro" id="IPR032423">
    <property type="entry name" value="AAA_assoc_2"/>
</dbReference>
<name>A0A2T0FMU1_9ASCO</name>
<evidence type="ECO:0000259" key="6">
    <source>
        <dbReference type="SMART" id="SM00382"/>
    </source>
</evidence>
<feature type="compositionally biased region" description="Basic and acidic residues" evidence="5">
    <location>
        <begin position="25"/>
        <end position="37"/>
    </location>
</feature>
<dbReference type="AlphaFoldDB" id="A0A2T0FMU1"/>
<evidence type="ECO:0000256" key="5">
    <source>
        <dbReference type="SAM" id="MobiDB-lite"/>
    </source>
</evidence>
<evidence type="ECO:0000313" key="8">
    <source>
        <dbReference type="Proteomes" id="UP000238350"/>
    </source>
</evidence>
<dbReference type="InterPro" id="IPR021886">
    <property type="entry name" value="MgsA_C"/>
</dbReference>
<reference evidence="7 8" key="1">
    <citation type="submission" date="2017-04" db="EMBL/GenBank/DDBJ databases">
        <title>Genome sequencing of [Candida] sorbophila.</title>
        <authorList>
            <person name="Ahn J.O."/>
        </authorList>
    </citation>
    <scope>NUCLEOTIDE SEQUENCE [LARGE SCALE GENOMIC DNA]</scope>
    <source>
        <strain evidence="7 8">DS02</strain>
    </source>
</reference>
<dbReference type="SUPFAM" id="SSF52540">
    <property type="entry name" value="P-loop containing nucleoside triphosphate hydrolases"/>
    <property type="match status" value="1"/>
</dbReference>
<feature type="domain" description="AAA+ ATPase" evidence="6">
    <location>
        <begin position="98"/>
        <end position="215"/>
    </location>
</feature>
<feature type="compositionally biased region" description="Basic and acidic residues" evidence="5">
    <location>
        <begin position="60"/>
        <end position="70"/>
    </location>
</feature>
<dbReference type="GO" id="GO:0017116">
    <property type="term" value="F:single-stranded DNA helicase activity"/>
    <property type="evidence" value="ECO:0007669"/>
    <property type="project" value="TreeGrafter"/>
</dbReference>
<proteinExistence type="inferred from homology"/>
<dbReference type="STRING" id="45607.A0A2T0FMU1"/>
<dbReference type="GO" id="GO:0003677">
    <property type="term" value="F:DNA binding"/>
    <property type="evidence" value="ECO:0007669"/>
    <property type="project" value="InterPro"/>
</dbReference>